<sequence length="201" mass="22262">MFVAAASSVKLISDPIVCDCDYTRDGDWGKQQDEVEQEVELLSPSSLLKSSASFNTLQNEYPETSQEKHHGNTSVQVDISVFEGKDGLIASVASQTRESAVKEGINTSITKTEKQVCWPFKAKSTAAEERERSVNERLSRTLSRINVLEAQELLQQAPEQDVPLPRAIHAPAALQKKPLIRSNLNHKLDSSTLPWTQKVSC</sequence>
<name>A0ABQ4ZD02_9ASTR</name>
<dbReference type="Proteomes" id="UP001151760">
    <property type="component" value="Unassembled WGS sequence"/>
</dbReference>
<protein>
    <submittedName>
        <fullName evidence="1">Uncharacterized protein</fullName>
    </submittedName>
</protein>
<reference evidence="1" key="1">
    <citation type="journal article" date="2022" name="Int. J. Mol. Sci.">
        <title>Draft Genome of Tanacetum Coccineum: Genomic Comparison of Closely Related Tanacetum-Family Plants.</title>
        <authorList>
            <person name="Yamashiro T."/>
            <person name="Shiraishi A."/>
            <person name="Nakayama K."/>
            <person name="Satake H."/>
        </authorList>
    </citation>
    <scope>NUCLEOTIDE SEQUENCE</scope>
</reference>
<reference evidence="1" key="2">
    <citation type="submission" date="2022-01" db="EMBL/GenBank/DDBJ databases">
        <authorList>
            <person name="Yamashiro T."/>
            <person name="Shiraishi A."/>
            <person name="Satake H."/>
            <person name="Nakayama K."/>
        </authorList>
    </citation>
    <scope>NUCLEOTIDE SEQUENCE</scope>
</reference>
<evidence type="ECO:0000313" key="1">
    <source>
        <dbReference type="EMBL" id="GJS87416.1"/>
    </source>
</evidence>
<gene>
    <name evidence="1" type="ORF">Tco_0770052</name>
</gene>
<dbReference type="EMBL" id="BQNB010011196">
    <property type="protein sequence ID" value="GJS87416.1"/>
    <property type="molecule type" value="Genomic_DNA"/>
</dbReference>
<comment type="caution">
    <text evidence="1">The sequence shown here is derived from an EMBL/GenBank/DDBJ whole genome shotgun (WGS) entry which is preliminary data.</text>
</comment>
<organism evidence="1 2">
    <name type="scientific">Tanacetum coccineum</name>
    <dbReference type="NCBI Taxonomy" id="301880"/>
    <lineage>
        <taxon>Eukaryota</taxon>
        <taxon>Viridiplantae</taxon>
        <taxon>Streptophyta</taxon>
        <taxon>Embryophyta</taxon>
        <taxon>Tracheophyta</taxon>
        <taxon>Spermatophyta</taxon>
        <taxon>Magnoliopsida</taxon>
        <taxon>eudicotyledons</taxon>
        <taxon>Gunneridae</taxon>
        <taxon>Pentapetalae</taxon>
        <taxon>asterids</taxon>
        <taxon>campanulids</taxon>
        <taxon>Asterales</taxon>
        <taxon>Asteraceae</taxon>
        <taxon>Asteroideae</taxon>
        <taxon>Anthemideae</taxon>
        <taxon>Anthemidinae</taxon>
        <taxon>Tanacetum</taxon>
    </lineage>
</organism>
<evidence type="ECO:0000313" key="2">
    <source>
        <dbReference type="Proteomes" id="UP001151760"/>
    </source>
</evidence>
<proteinExistence type="predicted"/>
<keyword evidence="2" id="KW-1185">Reference proteome</keyword>
<accession>A0ABQ4ZD02</accession>